<gene>
    <name evidence="3" type="ORF">MNOR_LOCUS34189</name>
</gene>
<comment type="caution">
    <text evidence="3">The sequence shown here is derived from an EMBL/GenBank/DDBJ whole genome shotgun (WGS) entry which is preliminary data.</text>
</comment>
<feature type="region of interest" description="Disordered" evidence="1">
    <location>
        <begin position="81"/>
        <end position="239"/>
    </location>
</feature>
<feature type="non-terminal residue" evidence="3">
    <location>
        <position position="368"/>
    </location>
</feature>
<feature type="region of interest" description="Disordered" evidence="1">
    <location>
        <begin position="261"/>
        <end position="292"/>
    </location>
</feature>
<feature type="compositionally biased region" description="Basic and acidic residues" evidence="1">
    <location>
        <begin position="179"/>
        <end position="207"/>
    </location>
</feature>
<keyword evidence="4" id="KW-1185">Reference proteome</keyword>
<feature type="compositionally biased region" description="Basic and acidic residues" evidence="1">
    <location>
        <begin position="81"/>
        <end position="133"/>
    </location>
</feature>
<keyword evidence="2" id="KW-1133">Transmembrane helix</keyword>
<keyword evidence="2" id="KW-0472">Membrane</keyword>
<proteinExistence type="predicted"/>
<dbReference type="EMBL" id="CAXKWB010051769">
    <property type="protein sequence ID" value="CAL4171713.1"/>
    <property type="molecule type" value="Genomic_DNA"/>
</dbReference>
<feature type="compositionally biased region" description="Basic residues" evidence="1">
    <location>
        <begin position="159"/>
        <end position="178"/>
    </location>
</feature>
<accession>A0AAV2SCI3</accession>
<protein>
    <submittedName>
        <fullName evidence="3">Uncharacterized protein</fullName>
    </submittedName>
</protein>
<sequence>MARLPTDTVLRAAIRTMLLFSVVQFIIIPVGCLKTTGVMDVCSLKSTCVPTDECPKAKKMSSCGKGEICCKLDKSHGEITKKDNDPDKYLIRKDGRKSVKRVNISEKKKQSKIKNDDGKYKKNHKRGDGERKNGINTRKRKNTKKGKMNDGKENLGGGRKMKKINRPVKRMKKKYNKKVQKENNKNKSKKVHNDNIRKTLKSNEGKSRKNTKSLTKGNESKGSKKGKNKPEKTSDKCTTTTADCSAYGGICVKKGYCKPKDKTEKDKTKEKNKDKSKDKTKDETKVKERKKKKDKEEATKKFLCGLGCECCIPSVPSIPSVCKNVQTTACTAKKGTCMNRKGCNTGTHIITDLCDGKGTDCFECCSPK</sequence>
<evidence type="ECO:0000313" key="4">
    <source>
        <dbReference type="Proteomes" id="UP001497623"/>
    </source>
</evidence>
<organism evidence="3 4">
    <name type="scientific">Meganyctiphanes norvegica</name>
    <name type="common">Northern krill</name>
    <name type="synonym">Thysanopoda norvegica</name>
    <dbReference type="NCBI Taxonomy" id="48144"/>
    <lineage>
        <taxon>Eukaryota</taxon>
        <taxon>Metazoa</taxon>
        <taxon>Ecdysozoa</taxon>
        <taxon>Arthropoda</taxon>
        <taxon>Crustacea</taxon>
        <taxon>Multicrustacea</taxon>
        <taxon>Malacostraca</taxon>
        <taxon>Eumalacostraca</taxon>
        <taxon>Eucarida</taxon>
        <taxon>Euphausiacea</taxon>
        <taxon>Euphausiidae</taxon>
        <taxon>Meganyctiphanes</taxon>
    </lineage>
</organism>
<keyword evidence="2" id="KW-0812">Transmembrane</keyword>
<feature type="compositionally biased region" description="Basic residues" evidence="1">
    <location>
        <begin position="137"/>
        <end position="146"/>
    </location>
</feature>
<dbReference type="Proteomes" id="UP001497623">
    <property type="component" value="Unassembled WGS sequence"/>
</dbReference>
<feature type="transmembrane region" description="Helical" evidence="2">
    <location>
        <begin position="12"/>
        <end position="31"/>
    </location>
</feature>
<evidence type="ECO:0000256" key="1">
    <source>
        <dbReference type="SAM" id="MobiDB-lite"/>
    </source>
</evidence>
<evidence type="ECO:0000313" key="3">
    <source>
        <dbReference type="EMBL" id="CAL4171713.1"/>
    </source>
</evidence>
<feature type="compositionally biased region" description="Basic and acidic residues" evidence="1">
    <location>
        <begin position="218"/>
        <end position="235"/>
    </location>
</feature>
<reference evidence="3 4" key="1">
    <citation type="submission" date="2024-05" db="EMBL/GenBank/DDBJ databases">
        <authorList>
            <person name="Wallberg A."/>
        </authorList>
    </citation>
    <scope>NUCLEOTIDE SEQUENCE [LARGE SCALE GENOMIC DNA]</scope>
</reference>
<dbReference type="AlphaFoldDB" id="A0AAV2SCI3"/>
<feature type="compositionally biased region" description="Basic and acidic residues" evidence="1">
    <location>
        <begin position="261"/>
        <end position="286"/>
    </location>
</feature>
<name>A0AAV2SCI3_MEGNR</name>
<evidence type="ECO:0000256" key="2">
    <source>
        <dbReference type="SAM" id="Phobius"/>
    </source>
</evidence>